<keyword evidence="3 6" id="KW-0812">Transmembrane</keyword>
<dbReference type="PROSITE" id="PS51012">
    <property type="entry name" value="ABC_TM2"/>
    <property type="match status" value="1"/>
</dbReference>
<accession>I3CCS5</accession>
<feature type="domain" description="ABC transmembrane type-2" evidence="7">
    <location>
        <begin position="24"/>
        <end position="258"/>
    </location>
</feature>
<dbReference type="eggNOG" id="COG0842">
    <property type="taxonomic scope" value="Bacteria"/>
</dbReference>
<organism evidence="8 9">
    <name type="scientific">Beggiatoa alba B18LD</name>
    <dbReference type="NCBI Taxonomy" id="395493"/>
    <lineage>
        <taxon>Bacteria</taxon>
        <taxon>Pseudomonadati</taxon>
        <taxon>Pseudomonadota</taxon>
        <taxon>Gammaproteobacteria</taxon>
        <taxon>Thiotrichales</taxon>
        <taxon>Thiotrichaceae</taxon>
        <taxon>Beggiatoa</taxon>
    </lineage>
</organism>
<dbReference type="STRING" id="395493.BegalDRAFT_0500"/>
<evidence type="ECO:0000256" key="4">
    <source>
        <dbReference type="ARBA" id="ARBA00022989"/>
    </source>
</evidence>
<sequence>MYHELAKIRAFLIRDWQHEKSYRLVFLPAFFSLFTLLFTFFFLARLLNHAQLPALQPYGGDYFAFVLIGFAFFNYLEVLLKGLPQQIREGQLLGTLEALLVTPTALPTLIIASICYQLLGATARVVVYLGLAIGIFQITLHGANLIATGLFLLLTLMAFSSLGILTASVVILLKKGEALSSLFVSIARLLCGLYYPISILPDSLQLVAHWIPVTYALEGLRLALLQGYSLTQLMPNLLPLSLFTLFLLPSSLWAFHHAIQRAKRDGTLTQY</sequence>
<dbReference type="PANTHER" id="PTHR43229">
    <property type="entry name" value="NODULATION PROTEIN J"/>
    <property type="match status" value="1"/>
</dbReference>
<dbReference type="Proteomes" id="UP000005744">
    <property type="component" value="Unassembled WGS sequence"/>
</dbReference>
<feature type="transmembrane region" description="Helical" evidence="6">
    <location>
        <begin position="62"/>
        <end position="80"/>
    </location>
</feature>
<gene>
    <name evidence="8" type="ORF">BegalDRAFT_0500</name>
</gene>
<name>I3CCS5_9GAMM</name>
<proteinExistence type="inferred from homology"/>
<dbReference type="InterPro" id="IPR000412">
    <property type="entry name" value="ABC_2_transport"/>
</dbReference>
<dbReference type="Pfam" id="PF01061">
    <property type="entry name" value="ABC2_membrane"/>
    <property type="match status" value="1"/>
</dbReference>
<dbReference type="InterPro" id="IPR051784">
    <property type="entry name" value="Nod_factor_ABC_transporter"/>
</dbReference>
<protein>
    <recommendedName>
        <fullName evidence="6">Transport permease protein</fullName>
    </recommendedName>
</protein>
<evidence type="ECO:0000256" key="5">
    <source>
        <dbReference type="ARBA" id="ARBA00023136"/>
    </source>
</evidence>
<evidence type="ECO:0000256" key="1">
    <source>
        <dbReference type="ARBA" id="ARBA00004141"/>
    </source>
</evidence>
<evidence type="ECO:0000313" key="9">
    <source>
        <dbReference type="Proteomes" id="UP000005744"/>
    </source>
</evidence>
<dbReference type="GO" id="GO:0043190">
    <property type="term" value="C:ATP-binding cassette (ABC) transporter complex"/>
    <property type="evidence" value="ECO:0007669"/>
    <property type="project" value="InterPro"/>
</dbReference>
<evidence type="ECO:0000256" key="6">
    <source>
        <dbReference type="RuleBase" id="RU361157"/>
    </source>
</evidence>
<dbReference type="InterPro" id="IPR013525">
    <property type="entry name" value="ABC2_TM"/>
</dbReference>
<dbReference type="PANTHER" id="PTHR43229:SF2">
    <property type="entry name" value="NODULATION PROTEIN J"/>
    <property type="match status" value="1"/>
</dbReference>
<feature type="transmembrane region" description="Helical" evidence="6">
    <location>
        <begin position="125"/>
        <end position="143"/>
    </location>
</feature>
<comment type="subcellular location">
    <subcellularLocation>
        <location evidence="6">Cell inner membrane</location>
        <topology evidence="6">Multi-pass membrane protein</topology>
    </subcellularLocation>
    <subcellularLocation>
        <location evidence="1">Membrane</location>
        <topology evidence="1">Multi-pass membrane protein</topology>
    </subcellularLocation>
</comment>
<keyword evidence="6" id="KW-1003">Cell membrane</keyword>
<dbReference type="PRINTS" id="PR00164">
    <property type="entry name" value="ABC2TRNSPORT"/>
</dbReference>
<dbReference type="InterPro" id="IPR047817">
    <property type="entry name" value="ABC2_TM_bact-type"/>
</dbReference>
<keyword evidence="5 6" id="KW-0472">Membrane</keyword>
<evidence type="ECO:0000256" key="2">
    <source>
        <dbReference type="ARBA" id="ARBA00007783"/>
    </source>
</evidence>
<keyword evidence="4 6" id="KW-1133">Transmembrane helix</keyword>
<dbReference type="GO" id="GO:0140359">
    <property type="term" value="F:ABC-type transporter activity"/>
    <property type="evidence" value="ECO:0007669"/>
    <property type="project" value="InterPro"/>
</dbReference>
<evidence type="ECO:0000259" key="7">
    <source>
        <dbReference type="PROSITE" id="PS51012"/>
    </source>
</evidence>
<dbReference type="OrthoDB" id="9786643at2"/>
<feature type="transmembrane region" description="Helical" evidence="6">
    <location>
        <begin position="237"/>
        <end position="255"/>
    </location>
</feature>
<dbReference type="HOGENOM" id="CLU_089201_0_0_6"/>
<dbReference type="EMBL" id="JH600070">
    <property type="protein sequence ID" value="EIJ41418.1"/>
    <property type="molecule type" value="Genomic_DNA"/>
</dbReference>
<feature type="transmembrane region" description="Helical" evidence="6">
    <location>
        <begin position="21"/>
        <end position="42"/>
    </location>
</feature>
<feature type="transmembrane region" description="Helical" evidence="6">
    <location>
        <begin position="178"/>
        <end position="195"/>
    </location>
</feature>
<comment type="similarity">
    <text evidence="2 6">Belongs to the ABC-2 integral membrane protein family.</text>
</comment>
<dbReference type="RefSeq" id="WP_002683344.1">
    <property type="nucleotide sequence ID" value="NZ_JH600070.1"/>
</dbReference>
<evidence type="ECO:0000256" key="3">
    <source>
        <dbReference type="ARBA" id="ARBA00022692"/>
    </source>
</evidence>
<keyword evidence="9" id="KW-1185">Reference proteome</keyword>
<keyword evidence="6" id="KW-0813">Transport</keyword>
<reference evidence="8 9" key="1">
    <citation type="submission" date="2011-11" db="EMBL/GenBank/DDBJ databases">
        <title>Improved High-Quality Draft sequence of Beggiatoa alba B18lD.</title>
        <authorList>
            <consortium name="US DOE Joint Genome Institute"/>
            <person name="Lucas S."/>
            <person name="Han J."/>
            <person name="Lapidus A."/>
            <person name="Cheng J.-F."/>
            <person name="Goodwin L."/>
            <person name="Pitluck S."/>
            <person name="Peters L."/>
            <person name="Mikhailova N."/>
            <person name="Held B."/>
            <person name="Detter J.C."/>
            <person name="Han C."/>
            <person name="Tapia R."/>
            <person name="Land M."/>
            <person name="Hauser L."/>
            <person name="Kyrpides N."/>
            <person name="Ivanova N."/>
            <person name="Pagani I."/>
            <person name="Samuel K."/>
            <person name="Teske A."/>
            <person name="Mueller J."/>
            <person name="Woyke T."/>
        </authorList>
    </citation>
    <scope>NUCLEOTIDE SEQUENCE [LARGE SCALE GENOMIC DNA]</scope>
    <source>
        <strain evidence="8 9">B18LD</strain>
    </source>
</reference>
<evidence type="ECO:0000313" key="8">
    <source>
        <dbReference type="EMBL" id="EIJ41418.1"/>
    </source>
</evidence>
<feature type="transmembrane region" description="Helical" evidence="6">
    <location>
        <begin position="150"/>
        <end position="172"/>
    </location>
</feature>
<dbReference type="AlphaFoldDB" id="I3CCS5"/>